<evidence type="ECO:0000313" key="1">
    <source>
        <dbReference type="EMBL" id="MBB5316852.1"/>
    </source>
</evidence>
<reference evidence="1" key="1">
    <citation type="submission" date="2020-08" db="EMBL/GenBank/DDBJ databases">
        <title>Genomic Encyclopedia of Type Strains, Phase IV (KMG-V): Genome sequencing to study the core and pangenomes of soil and plant-associated prokaryotes.</title>
        <authorList>
            <person name="Whitman W."/>
        </authorList>
    </citation>
    <scope>NUCLEOTIDE SEQUENCE [LARGE SCALE GENOMIC DNA]</scope>
    <source>
        <strain evidence="1">M8UP27</strain>
    </source>
</reference>
<evidence type="ECO:0000313" key="2">
    <source>
        <dbReference type="Proteomes" id="UP000568106"/>
    </source>
</evidence>
<gene>
    <name evidence="1" type="ORF">HDF09_001521</name>
</gene>
<dbReference type="EMBL" id="JACHDY010000002">
    <property type="protein sequence ID" value="MBB5316852.1"/>
    <property type="molecule type" value="Genomic_DNA"/>
</dbReference>
<organism evidence="1 2">
    <name type="scientific">Tunturiibacter empetritectus</name>
    <dbReference type="NCBI Taxonomy" id="3069691"/>
    <lineage>
        <taxon>Bacteria</taxon>
        <taxon>Pseudomonadati</taxon>
        <taxon>Acidobacteriota</taxon>
        <taxon>Terriglobia</taxon>
        <taxon>Terriglobales</taxon>
        <taxon>Acidobacteriaceae</taxon>
        <taxon>Tunturiibacter</taxon>
    </lineage>
</organism>
<sequence>MSRKTTPQASGPQIYDVSGSYWHIDGNFESILHIKNVLETSELTVTPVLWMADGTEYDLAPIPLQKAESVSINIAHAIADAPSSITQHASLFGSAGIRYSWNWRDAAIAHVSTTDEINSLTYITHASAAIAPNPDLTNAPNRNNVVEGMWWLHTKSVIPFVTFVNTSKADIPAHILISGGNADSAKSENIVVGGGQTQVVKLDRLIQALPVQSDVGGVQVSYIGKPGTLVIEGGQEDFNVGYSSSIPFMTLEYRQVRKMVVPTSVTFAAVGVQVGVPEARTQFPQDTTFLTNPKGAGR</sequence>
<dbReference type="AlphaFoldDB" id="A0A7W8IH04"/>
<proteinExistence type="predicted"/>
<protein>
    <submittedName>
        <fullName evidence="1">Uncharacterized protein</fullName>
    </submittedName>
</protein>
<dbReference type="Proteomes" id="UP000568106">
    <property type="component" value="Unassembled WGS sequence"/>
</dbReference>
<accession>A0A7W8IH04</accession>
<name>A0A7W8IH04_9BACT</name>
<keyword evidence="2" id="KW-1185">Reference proteome</keyword>
<comment type="caution">
    <text evidence="1">The sequence shown here is derived from an EMBL/GenBank/DDBJ whole genome shotgun (WGS) entry which is preliminary data.</text>
</comment>